<sequence length="367" mass="40760">MPVAPIDNNGTVLYYEDTGIPTGSTSYTTIVLVHGAMFHTPSFRPLVPYAASQNLRLVFLTARDYPGSTLFTAAELDAFAKKETQSAALEARALEFASFIAWFIENEDIPPISEQPNADGLVTGGISFLGWSAGNCQTTTILAYADKVPEKTSKLLDKYFRSLLVYATSQTCLGEPPVPGVYSPFRDASASADDKIAKFPSWITSYYPQAELAPISPEYSASLAPRSIKVYEETKGHTVPAAHYEEPRQIPSDQRITPEEYAEMIDSAALIRSQILVETVDPAVYRENMRRALSGYFEDAETGVKKTVWPRAKVRILYCDMDVGDGVWAAQLFERQAEENRKNQKGRDVEVVTVEKANHFVSMRRLI</sequence>
<dbReference type="Proteomes" id="UP000008064">
    <property type="component" value="Unassembled WGS sequence"/>
</dbReference>
<dbReference type="GeneID" id="18809155"/>
<gene>
    <name evidence="1" type="ORF">SERLADRAFT_347889</name>
</gene>
<evidence type="ECO:0008006" key="2">
    <source>
        <dbReference type="Google" id="ProtNLM"/>
    </source>
</evidence>
<evidence type="ECO:0000313" key="1">
    <source>
        <dbReference type="EMBL" id="EGO26253.1"/>
    </source>
</evidence>
<dbReference type="AlphaFoldDB" id="F8NRD4"/>
<accession>F8NRD4</accession>
<reference evidence="1" key="1">
    <citation type="submission" date="2011-04" db="EMBL/GenBank/DDBJ databases">
        <title>Evolution of plant cell wall degrading machinery underlies the functional diversity of forest fungi.</title>
        <authorList>
            <consortium name="US DOE Joint Genome Institute (JGI-PGF)"/>
            <person name="Eastwood D.C."/>
            <person name="Floudas D."/>
            <person name="Binder M."/>
            <person name="Majcherczyk A."/>
            <person name="Schneider P."/>
            <person name="Aerts A."/>
            <person name="Asiegbu F.O."/>
            <person name="Baker S.E."/>
            <person name="Barry K."/>
            <person name="Bendiksby M."/>
            <person name="Blumentritt M."/>
            <person name="Coutinho P.M."/>
            <person name="Cullen D."/>
            <person name="Cullen D."/>
            <person name="Gathman A."/>
            <person name="Goodell B."/>
            <person name="Henrissat B."/>
            <person name="Ihrmark K."/>
            <person name="Kauserud H."/>
            <person name="Kohler A."/>
            <person name="LaButti K."/>
            <person name="Lapidus A."/>
            <person name="Lavin J.L."/>
            <person name="Lee Y.-H."/>
            <person name="Lindquist E."/>
            <person name="Lilly W."/>
            <person name="Lucas S."/>
            <person name="Morin E."/>
            <person name="Murat C."/>
            <person name="Oguiza J.A."/>
            <person name="Park J."/>
            <person name="Pisabarro A.G."/>
            <person name="Riley R."/>
            <person name="Rosling A."/>
            <person name="Salamov A."/>
            <person name="Schmidt O."/>
            <person name="Schmutz J."/>
            <person name="Skrede I."/>
            <person name="Stenlid J."/>
            <person name="Wiebenga A."/>
            <person name="Xie X."/>
            <person name="Kues U."/>
            <person name="Hibbett D.S."/>
            <person name="Hoffmeister D."/>
            <person name="Hogberg N."/>
            <person name="Martin F."/>
            <person name="Grigoriev I.V."/>
            <person name="Watkinson S.C."/>
        </authorList>
    </citation>
    <scope>NUCLEOTIDE SEQUENCE</scope>
    <source>
        <strain evidence="1">S7.9</strain>
    </source>
</reference>
<name>F8NRD4_SERL9</name>
<dbReference type="RefSeq" id="XP_007316426.1">
    <property type="nucleotide sequence ID" value="XM_007316364.1"/>
</dbReference>
<dbReference type="EMBL" id="GL945432">
    <property type="protein sequence ID" value="EGO26253.1"/>
    <property type="molecule type" value="Genomic_DNA"/>
</dbReference>
<dbReference type="Gene3D" id="3.40.50.1820">
    <property type="entry name" value="alpha/beta hydrolase"/>
    <property type="match status" value="1"/>
</dbReference>
<proteinExistence type="predicted"/>
<dbReference type="SUPFAM" id="SSF53474">
    <property type="entry name" value="alpha/beta-Hydrolases"/>
    <property type="match status" value="1"/>
</dbReference>
<dbReference type="OrthoDB" id="3466517at2759"/>
<dbReference type="HOGENOM" id="CLU_045014_0_0_1"/>
<protein>
    <recommendedName>
        <fullName evidence="2">AB hydrolase-1 domain-containing protein</fullName>
    </recommendedName>
</protein>
<dbReference type="KEGG" id="sla:SERLADRAFT_347889"/>
<dbReference type="InterPro" id="IPR029058">
    <property type="entry name" value="AB_hydrolase_fold"/>
</dbReference>
<organism>
    <name type="scientific">Serpula lacrymans var. lacrymans (strain S7.9)</name>
    <name type="common">Dry rot fungus</name>
    <dbReference type="NCBI Taxonomy" id="578457"/>
    <lineage>
        <taxon>Eukaryota</taxon>
        <taxon>Fungi</taxon>
        <taxon>Dikarya</taxon>
        <taxon>Basidiomycota</taxon>
        <taxon>Agaricomycotina</taxon>
        <taxon>Agaricomycetes</taxon>
        <taxon>Agaricomycetidae</taxon>
        <taxon>Boletales</taxon>
        <taxon>Coniophorineae</taxon>
        <taxon>Serpulaceae</taxon>
        <taxon>Serpula</taxon>
    </lineage>
</organism>